<evidence type="ECO:0000313" key="2">
    <source>
        <dbReference type="Proteomes" id="UP000008041"/>
    </source>
</evidence>
<dbReference type="GeneID" id="13996984"/>
<reference evidence="1 2" key="1">
    <citation type="submission" date="2012-06" db="EMBL/GenBank/DDBJ databases">
        <authorList>
            <person name="Smith M.C.M."/>
            <person name="Hendrix R."/>
            <person name="Hatfull G.F."/>
        </authorList>
    </citation>
    <scope>NUCLEOTIDE SEQUENCE [LARGE SCALE GENOMIC DNA]</scope>
</reference>
<keyword evidence="2" id="KW-1185">Reference proteome</keyword>
<dbReference type="RefSeq" id="YP_006990191.1">
    <property type="nucleotide sequence ID" value="NC_019414.1"/>
</dbReference>
<dbReference type="Proteomes" id="UP000008041">
    <property type="component" value="Segment"/>
</dbReference>
<name>K4I2T0_9CAUD</name>
<accession>K4I2T0</accession>
<evidence type="ECO:0000313" key="1">
    <source>
        <dbReference type="EMBL" id="AFU62130.1"/>
    </source>
</evidence>
<sequence length="185" mass="19832">MTKVPSNAVRCLDDNGPIIYPELGNPYRCATCGGGLKAGQRPDGYWTESYGYLVEVDVDDEGPDTEEAIEELGGALRVFAKVLGDGMTASGVAGHFTCTEADDLAQALMVGGHKREAMTFLEGHAEGDDDEDDLHGSVEDFEAYVLELAGLPVPELIEEPEPEAEPKEHDLPTVTVQELIVLIGL</sequence>
<dbReference type="EMBL" id="JX182370">
    <property type="protein sequence ID" value="AFU62130.1"/>
    <property type="molecule type" value="Genomic_DNA"/>
</dbReference>
<protein>
    <submittedName>
        <fullName evidence="1">Uncharacterized protein</fullName>
    </submittedName>
</protein>
<dbReference type="KEGG" id="vg:13996984"/>
<proteinExistence type="predicted"/>
<gene>
    <name evidence="1" type="ORF">R4_75</name>
</gene>
<organism evidence="1 2">
    <name type="scientific">Streptomyces phage R4</name>
    <dbReference type="NCBI Taxonomy" id="10732"/>
    <lineage>
        <taxon>Viruses</taxon>
        <taxon>Duplodnaviria</taxon>
        <taxon>Heunggongvirae</taxon>
        <taxon>Uroviricota</taxon>
        <taxon>Caudoviricetes</taxon>
        <taxon>Arquatrovirinae</taxon>
        <taxon>Arequatrovirus</taxon>
        <taxon>Arequatrovirus R4</taxon>
    </lineage>
</organism>